<dbReference type="InterPro" id="IPR039564">
    <property type="entry name" value="Peptidase_C39-like"/>
</dbReference>
<gene>
    <name evidence="4" type="ORF">J2S15_001924</name>
</gene>
<evidence type="ECO:0000313" key="4">
    <source>
        <dbReference type="EMBL" id="MDQ0361177.1"/>
    </source>
</evidence>
<keyword evidence="2" id="KW-0472">Membrane</keyword>
<feature type="domain" description="Peptidase C39-like" evidence="3">
    <location>
        <begin position="107"/>
        <end position="241"/>
    </location>
</feature>
<feature type="transmembrane region" description="Helical" evidence="2">
    <location>
        <begin position="20"/>
        <end position="37"/>
    </location>
</feature>
<proteinExistence type="predicted"/>
<reference evidence="4 5" key="1">
    <citation type="submission" date="2023-07" db="EMBL/GenBank/DDBJ databases">
        <title>Genomic Encyclopedia of Type Strains, Phase IV (KMG-IV): sequencing the most valuable type-strain genomes for metagenomic binning, comparative biology and taxonomic classification.</title>
        <authorList>
            <person name="Goeker M."/>
        </authorList>
    </citation>
    <scope>NUCLEOTIDE SEQUENCE [LARGE SCALE GENOMIC DNA]</scope>
    <source>
        <strain evidence="4 5">DSM 16784</strain>
    </source>
</reference>
<evidence type="ECO:0000256" key="2">
    <source>
        <dbReference type="SAM" id="Phobius"/>
    </source>
</evidence>
<dbReference type="EMBL" id="JAUSUR010000003">
    <property type="protein sequence ID" value="MDQ0361177.1"/>
    <property type="molecule type" value="Genomic_DNA"/>
</dbReference>
<evidence type="ECO:0000313" key="5">
    <source>
        <dbReference type="Proteomes" id="UP001230220"/>
    </source>
</evidence>
<keyword evidence="5" id="KW-1185">Reference proteome</keyword>
<keyword evidence="2" id="KW-0812">Transmembrane</keyword>
<dbReference type="Pfam" id="PF13529">
    <property type="entry name" value="Peptidase_C39_2"/>
    <property type="match status" value="1"/>
</dbReference>
<dbReference type="Proteomes" id="UP001230220">
    <property type="component" value="Unassembled WGS sequence"/>
</dbReference>
<evidence type="ECO:0000256" key="1">
    <source>
        <dbReference type="SAM" id="MobiDB-lite"/>
    </source>
</evidence>
<comment type="caution">
    <text evidence="4">The sequence shown here is derived from an EMBL/GenBank/DDBJ whole genome shotgun (WGS) entry which is preliminary data.</text>
</comment>
<feature type="region of interest" description="Disordered" evidence="1">
    <location>
        <begin position="42"/>
        <end position="63"/>
    </location>
</feature>
<name>A0ABU0E2Q9_9FIRM</name>
<organism evidence="4 5">
    <name type="scientific">Breznakia pachnodae</name>
    <dbReference type="NCBI Taxonomy" id="265178"/>
    <lineage>
        <taxon>Bacteria</taxon>
        <taxon>Bacillati</taxon>
        <taxon>Bacillota</taxon>
        <taxon>Erysipelotrichia</taxon>
        <taxon>Erysipelotrichales</taxon>
        <taxon>Erysipelotrichaceae</taxon>
        <taxon>Breznakia</taxon>
    </lineage>
</organism>
<protein>
    <recommendedName>
        <fullName evidence="3">Peptidase C39-like domain-containing protein</fullName>
    </recommendedName>
</protein>
<dbReference type="RefSeq" id="WP_307407683.1">
    <property type="nucleotide sequence ID" value="NZ_JAUSUR010000003.1"/>
</dbReference>
<dbReference type="Gene3D" id="3.90.70.10">
    <property type="entry name" value="Cysteine proteinases"/>
    <property type="match status" value="1"/>
</dbReference>
<sequence>MNERNNAMKKKKNSRGHTLIIANILIFSLVAVSFFMYPKAEEENQTNNKKQDDSTQQLNEINKNPDLYPDELLDLAEKNPETADFVLNYPSHKDYLDDDLSSLDLSNVPKLYQWDKRWGYTMYGDNLHAITGCAPTVLSMAALYLSKDYKYTPYYFAQLSEEYGYYVPSVGTDWSFISDGAHIVGLHAEEISNMKHSIDSVLENGGLVICSMRPGDFTSTGHFILITGISSNGEYIVHDPNSEERSNKTWSYETLQYQISGIWSITN</sequence>
<evidence type="ECO:0000259" key="3">
    <source>
        <dbReference type="Pfam" id="PF13529"/>
    </source>
</evidence>
<keyword evidence="2" id="KW-1133">Transmembrane helix</keyword>
<accession>A0ABU0E2Q9</accession>